<name>A0A426ZZ73_ENSVE</name>
<dbReference type="Proteomes" id="UP000287651">
    <property type="component" value="Unassembled WGS sequence"/>
</dbReference>
<evidence type="ECO:0000313" key="1">
    <source>
        <dbReference type="EMBL" id="RRT69329.1"/>
    </source>
</evidence>
<proteinExistence type="predicted"/>
<organism evidence="1 2">
    <name type="scientific">Ensete ventricosum</name>
    <name type="common">Abyssinian banana</name>
    <name type="synonym">Musa ensete</name>
    <dbReference type="NCBI Taxonomy" id="4639"/>
    <lineage>
        <taxon>Eukaryota</taxon>
        <taxon>Viridiplantae</taxon>
        <taxon>Streptophyta</taxon>
        <taxon>Embryophyta</taxon>
        <taxon>Tracheophyta</taxon>
        <taxon>Spermatophyta</taxon>
        <taxon>Magnoliopsida</taxon>
        <taxon>Liliopsida</taxon>
        <taxon>Zingiberales</taxon>
        <taxon>Musaceae</taxon>
        <taxon>Ensete</taxon>
    </lineage>
</organism>
<dbReference type="EMBL" id="AMZH03004382">
    <property type="protein sequence ID" value="RRT69329.1"/>
    <property type="molecule type" value="Genomic_DNA"/>
</dbReference>
<accession>A0A426ZZ73</accession>
<dbReference type="AlphaFoldDB" id="A0A426ZZ73"/>
<gene>
    <name evidence="1" type="ORF">B296_00024532</name>
</gene>
<reference evidence="1 2" key="1">
    <citation type="journal article" date="2014" name="Agronomy (Basel)">
        <title>A Draft Genome Sequence for Ensete ventricosum, the Drought-Tolerant Tree Against Hunger.</title>
        <authorList>
            <person name="Harrison J."/>
            <person name="Moore K.A."/>
            <person name="Paszkiewicz K."/>
            <person name="Jones T."/>
            <person name="Grant M."/>
            <person name="Ambacheew D."/>
            <person name="Muzemil S."/>
            <person name="Studholme D.J."/>
        </authorList>
    </citation>
    <scope>NUCLEOTIDE SEQUENCE [LARGE SCALE GENOMIC DNA]</scope>
</reference>
<protein>
    <submittedName>
        <fullName evidence="1">Uncharacterized protein</fullName>
    </submittedName>
</protein>
<sequence>MGGTIPCRSDHPRWDLHLSHNGWLDPPSDMTHLKLEEVLRLIQQSRIPPEQGIRSEPNDKVEQLIWE</sequence>
<comment type="caution">
    <text evidence="1">The sequence shown here is derived from an EMBL/GenBank/DDBJ whole genome shotgun (WGS) entry which is preliminary data.</text>
</comment>
<evidence type="ECO:0000313" key="2">
    <source>
        <dbReference type="Proteomes" id="UP000287651"/>
    </source>
</evidence>